<protein>
    <submittedName>
        <fullName evidence="6">Type VI secretion system tip protein VgrG</fullName>
    </submittedName>
</protein>
<dbReference type="Gene3D" id="2.40.50.230">
    <property type="entry name" value="Gp5 N-terminal domain"/>
    <property type="match status" value="1"/>
</dbReference>
<dbReference type="PANTHER" id="PTHR32305">
    <property type="match status" value="1"/>
</dbReference>
<evidence type="ECO:0000259" key="4">
    <source>
        <dbReference type="Pfam" id="PF04717"/>
    </source>
</evidence>
<dbReference type="InterPro" id="IPR037026">
    <property type="entry name" value="Vgr_OB-fold_dom_sf"/>
</dbReference>
<gene>
    <name evidence="6" type="primary">tssI</name>
    <name evidence="6" type="ORF">GYN02_13340</name>
</gene>
<evidence type="ECO:0000313" key="6">
    <source>
        <dbReference type="EMBL" id="MBM1196154.1"/>
    </source>
</evidence>
<dbReference type="NCBIfam" id="TIGR01646">
    <property type="entry name" value="vgr_GE"/>
    <property type="match status" value="1"/>
</dbReference>
<reference evidence="6 7" key="1">
    <citation type="submission" date="2020-01" db="EMBL/GenBank/DDBJ databases">
        <title>Comparative genomics of meat spoilage bacteria.</title>
        <authorList>
            <person name="Hilgarth M."/>
            <person name="Vogel R.F."/>
        </authorList>
    </citation>
    <scope>NUCLEOTIDE SEQUENCE [LARGE SCALE GENOMIC DNA]</scope>
    <source>
        <strain evidence="6 7">TMW2.2077</strain>
    </source>
</reference>
<proteinExistence type="inferred from homology"/>
<dbReference type="PANTHER" id="PTHR32305:SF15">
    <property type="entry name" value="PROTEIN RHSA-RELATED"/>
    <property type="match status" value="1"/>
</dbReference>
<dbReference type="SUPFAM" id="SSF69279">
    <property type="entry name" value="Phage tail proteins"/>
    <property type="match status" value="2"/>
</dbReference>
<dbReference type="Pfam" id="PF05954">
    <property type="entry name" value="Phage_GPD"/>
    <property type="match status" value="1"/>
</dbReference>
<comment type="caution">
    <text evidence="6">The sequence shown here is derived from an EMBL/GenBank/DDBJ whole genome shotgun (WGS) entry which is preliminary data.</text>
</comment>
<dbReference type="InterPro" id="IPR006531">
    <property type="entry name" value="Gp5/Vgr_OB"/>
</dbReference>
<comment type="similarity">
    <text evidence="2">Belongs to the VgrG protein family.</text>
</comment>
<dbReference type="InterPro" id="IPR050708">
    <property type="entry name" value="T6SS_VgrG/RHS"/>
</dbReference>
<dbReference type="NCBIfam" id="TIGR03361">
    <property type="entry name" value="VI_Rhs_Vgr"/>
    <property type="match status" value="1"/>
</dbReference>
<dbReference type="SUPFAM" id="SSF69349">
    <property type="entry name" value="Phage fibre proteins"/>
    <property type="match status" value="1"/>
</dbReference>
<evidence type="ECO:0000256" key="1">
    <source>
        <dbReference type="ARBA" id="ARBA00004613"/>
    </source>
</evidence>
<evidence type="ECO:0000313" key="7">
    <source>
        <dbReference type="Proteomes" id="UP000809529"/>
    </source>
</evidence>
<accession>A0ABS1ZI58</accession>
<dbReference type="RefSeq" id="WP_203303120.1">
    <property type="nucleotide sequence ID" value="NZ_JAAEBW010000007.1"/>
</dbReference>
<keyword evidence="7" id="KW-1185">Reference proteome</keyword>
<sequence length="690" mass="76526">MSTLTRHARFSLTVPACQHALHVLAFKGHEAISEPYAFNVELVSDRTSLDLKALLHQSAYLAFNQRHGIHGQIQRIAQTRADTRLAHYQLTLVPSLAYLALRTQHRIFQHQSVQQIIEQVLKEHGIFSDAYTFVAFSTYAPREYCVQYGESDLAFIQRLCFEEGFHYHFKHSPEHHHVVFGDKQQAFSPIEQPTPYVTDQGLVATEPSVNRFSLQRQACTNQTFTRDYDFDTASRTLEADSRTAQPDTERVLEHYSYPGRFNTAQQGERYNQRTLERHQAEASLVTGSSDQPAWLSGHFFTLSQHPAAACNVQWLLTHLQHEGKQPQVLEQYAAHSTLEHELDFTEGYRNVFRATPEEGTYRAQKIYGKPRIFGSQTARVTGPAGEEIHCDQYGRVRVKFHWDRSEANDDSSSCWVRVASNWAGAQYGAVTIPRVGMEVLIEYENGDPDCPIICGCLANSTHPVALTLPADKTQSVFRSRSTPGGAGYNELRIEDRKGQELIYLHAERDMHHIIKHDSRVHIEGQREAHISGTSRCVFQSEEQHTVGADRKVQLKADDHLHVAASIQTCAGQNLLVQAGQQVHIKAGGHMVLDGGQSLTLTAGGQHLVINAAGIFSSTALELGGVPQAVLAAAPLLPGQVASMQPALAQLPAMSPALSLIIDDSRQLGACQCPICEACKQAPGSPQGGLS</sequence>
<dbReference type="Gene3D" id="3.55.50.10">
    <property type="entry name" value="Baseplate protein-like domains"/>
    <property type="match status" value="1"/>
</dbReference>
<organism evidence="6 7">
    <name type="scientific">Pseudomonas weihenstephanensis</name>
    <dbReference type="NCBI Taxonomy" id="1608994"/>
    <lineage>
        <taxon>Bacteria</taxon>
        <taxon>Pseudomonadati</taxon>
        <taxon>Pseudomonadota</taxon>
        <taxon>Gammaproteobacteria</taxon>
        <taxon>Pseudomonadales</taxon>
        <taxon>Pseudomonadaceae</taxon>
        <taxon>Pseudomonas</taxon>
    </lineage>
</organism>
<dbReference type="InterPro" id="IPR017847">
    <property type="entry name" value="T6SS_RhsGE_Vgr_subset"/>
</dbReference>
<dbReference type="Proteomes" id="UP000809529">
    <property type="component" value="Unassembled WGS sequence"/>
</dbReference>
<dbReference type="SUPFAM" id="SSF69255">
    <property type="entry name" value="gp5 N-terminal domain-like"/>
    <property type="match status" value="1"/>
</dbReference>
<dbReference type="Gene3D" id="4.10.220.110">
    <property type="match status" value="1"/>
</dbReference>
<feature type="domain" description="Gp5/Type VI secretion system Vgr C-terminal trimerisation" evidence="5">
    <location>
        <begin position="475"/>
        <end position="583"/>
    </location>
</feature>
<evidence type="ECO:0000256" key="2">
    <source>
        <dbReference type="ARBA" id="ARBA00005558"/>
    </source>
</evidence>
<dbReference type="Pfam" id="PF04717">
    <property type="entry name" value="Phage_base_V"/>
    <property type="match status" value="1"/>
</dbReference>
<evidence type="ECO:0000256" key="3">
    <source>
        <dbReference type="ARBA" id="ARBA00022525"/>
    </source>
</evidence>
<dbReference type="Pfam" id="PF22178">
    <property type="entry name" value="Gp5_trimer_C"/>
    <property type="match status" value="1"/>
</dbReference>
<feature type="domain" description="Gp5/Type VI secretion system Vgr protein OB-fold" evidence="4">
    <location>
        <begin position="391"/>
        <end position="457"/>
    </location>
</feature>
<dbReference type="Gene3D" id="2.30.110.50">
    <property type="match status" value="1"/>
</dbReference>
<evidence type="ECO:0000259" key="5">
    <source>
        <dbReference type="Pfam" id="PF22178"/>
    </source>
</evidence>
<keyword evidence="3" id="KW-0964">Secreted</keyword>
<name>A0ABS1ZI58_9PSED</name>
<dbReference type="InterPro" id="IPR054030">
    <property type="entry name" value="Gp5_Vgr_C"/>
</dbReference>
<dbReference type="EMBL" id="JAAEBW010000007">
    <property type="protein sequence ID" value="MBM1196154.1"/>
    <property type="molecule type" value="Genomic_DNA"/>
</dbReference>
<comment type="subcellular location">
    <subcellularLocation>
        <location evidence="1">Secreted</location>
    </subcellularLocation>
</comment>
<dbReference type="InterPro" id="IPR006533">
    <property type="entry name" value="T6SS_Vgr_RhsGE"/>
</dbReference>